<dbReference type="Gene3D" id="1.10.510.10">
    <property type="entry name" value="Transferase(Phosphotransferase) domain 1"/>
    <property type="match status" value="1"/>
</dbReference>
<evidence type="ECO:0000256" key="3">
    <source>
        <dbReference type="ARBA" id="ARBA00022679"/>
    </source>
</evidence>
<dbReference type="InterPro" id="IPR011009">
    <property type="entry name" value="Kinase-like_dom_sf"/>
</dbReference>
<keyword evidence="6 7" id="KW-0067">ATP-binding</keyword>
<dbReference type="PROSITE" id="PS00108">
    <property type="entry name" value="PROTEIN_KINASE_ST"/>
    <property type="match status" value="1"/>
</dbReference>
<dbReference type="Pfam" id="PF00069">
    <property type="entry name" value="Pkinase"/>
    <property type="match status" value="1"/>
</dbReference>
<dbReference type="EMBL" id="AP023356">
    <property type="protein sequence ID" value="BCJ39666.1"/>
    <property type="molecule type" value="Genomic_DNA"/>
</dbReference>
<dbReference type="InterPro" id="IPR017441">
    <property type="entry name" value="Protein_kinase_ATP_BS"/>
</dbReference>
<proteinExistence type="predicted"/>
<feature type="region of interest" description="Disordered" evidence="8">
    <location>
        <begin position="302"/>
        <end position="377"/>
    </location>
</feature>
<dbReference type="InterPro" id="IPR000719">
    <property type="entry name" value="Prot_kinase_dom"/>
</dbReference>
<dbReference type="InterPro" id="IPR008271">
    <property type="entry name" value="Ser/Thr_kinase_AS"/>
</dbReference>
<dbReference type="SMART" id="SM00220">
    <property type="entry name" value="S_TKc"/>
    <property type="match status" value="1"/>
</dbReference>
<feature type="compositionally biased region" description="Low complexity" evidence="8">
    <location>
        <begin position="302"/>
        <end position="317"/>
    </location>
</feature>
<dbReference type="CDD" id="cd14014">
    <property type="entry name" value="STKc_PknB_like"/>
    <property type="match status" value="1"/>
</dbReference>
<feature type="compositionally biased region" description="Low complexity" evidence="8">
    <location>
        <begin position="341"/>
        <end position="352"/>
    </location>
</feature>
<evidence type="ECO:0000259" key="9">
    <source>
        <dbReference type="PROSITE" id="PS50011"/>
    </source>
</evidence>
<gene>
    <name evidence="10" type="ORF">Aiant_03230</name>
</gene>
<keyword evidence="11" id="KW-1185">Reference proteome</keyword>
<dbReference type="Proteomes" id="UP000676967">
    <property type="component" value="Chromosome"/>
</dbReference>
<dbReference type="PANTHER" id="PTHR43289">
    <property type="entry name" value="MITOGEN-ACTIVATED PROTEIN KINASE KINASE KINASE 20-RELATED"/>
    <property type="match status" value="1"/>
</dbReference>
<accession>A0ABM7LK76</accession>
<feature type="compositionally biased region" description="Basic and acidic residues" evidence="8">
    <location>
        <begin position="353"/>
        <end position="366"/>
    </location>
</feature>
<dbReference type="PROSITE" id="PS00107">
    <property type="entry name" value="PROTEIN_KINASE_ATP"/>
    <property type="match status" value="1"/>
</dbReference>
<keyword evidence="3" id="KW-0808">Transferase</keyword>
<dbReference type="Gene3D" id="3.30.200.20">
    <property type="entry name" value="Phosphorylase Kinase, domain 1"/>
    <property type="match status" value="1"/>
</dbReference>
<dbReference type="EC" id="2.7.11.1" evidence="1"/>
<sequence length="377" mass="39048">MLIDGRYRLLGRLGQGGMSVVWRAEDEVLGREVAVKVLSARLTADPRLLRQLHAEARAAAGLRHATVVQVYDYGETAYRGAVLPYVVMELVDGRTLTELLGGTALPWRRAVLIGAQVAAALAAAHERGVVHRDVKPGNVMVGPSGVKLVDFGISAAAGATDEDQGQVLGTPAYLAPERIRGGPVRPATDVYALGLLLYQCLAGRMPWDASTATQMLRAHYYAEPAPLPDVPGLPPAVAGLVARCLAKAPDERPAAAELARALSEIAARPPATVRTPSPRRRALAVCGTAAALVAVTGLAVADAGEPSTPTPAAAAPAPSSPVPSPVSTPVTRTVKLTLVGAPRPVAKPAQPAKKPEPAPKAKDKGKQKGKAKGKGKP</sequence>
<reference evidence="10 11" key="1">
    <citation type="submission" date="2020-08" db="EMBL/GenBank/DDBJ databases">
        <title>Whole genome shotgun sequence of Actinoplanes ianthinogenes NBRC 13996.</title>
        <authorList>
            <person name="Komaki H."/>
            <person name="Tamura T."/>
        </authorList>
    </citation>
    <scope>NUCLEOTIDE SEQUENCE [LARGE SCALE GENOMIC DNA]</scope>
    <source>
        <strain evidence="10 11">NBRC 13996</strain>
    </source>
</reference>
<keyword evidence="2" id="KW-0723">Serine/threonine-protein kinase</keyword>
<evidence type="ECO:0000256" key="8">
    <source>
        <dbReference type="SAM" id="MobiDB-lite"/>
    </source>
</evidence>
<dbReference type="PANTHER" id="PTHR43289:SF6">
    <property type="entry name" value="SERINE_THREONINE-PROTEIN KINASE NEKL-3"/>
    <property type="match status" value="1"/>
</dbReference>
<dbReference type="RefSeq" id="WP_306415853.1">
    <property type="nucleotide sequence ID" value="NZ_AP023356.1"/>
</dbReference>
<evidence type="ECO:0000313" key="10">
    <source>
        <dbReference type="EMBL" id="BCJ39666.1"/>
    </source>
</evidence>
<evidence type="ECO:0000256" key="4">
    <source>
        <dbReference type="ARBA" id="ARBA00022741"/>
    </source>
</evidence>
<feature type="binding site" evidence="7">
    <location>
        <position position="36"/>
    </location>
    <ligand>
        <name>ATP</name>
        <dbReference type="ChEBI" id="CHEBI:30616"/>
    </ligand>
</feature>
<dbReference type="SUPFAM" id="SSF56112">
    <property type="entry name" value="Protein kinase-like (PK-like)"/>
    <property type="match status" value="1"/>
</dbReference>
<feature type="compositionally biased region" description="Basic residues" evidence="8">
    <location>
        <begin position="367"/>
        <end position="377"/>
    </location>
</feature>
<keyword evidence="4 7" id="KW-0547">Nucleotide-binding</keyword>
<evidence type="ECO:0000256" key="7">
    <source>
        <dbReference type="PROSITE-ProRule" id="PRU10141"/>
    </source>
</evidence>
<evidence type="ECO:0000256" key="2">
    <source>
        <dbReference type="ARBA" id="ARBA00022527"/>
    </source>
</evidence>
<evidence type="ECO:0000256" key="5">
    <source>
        <dbReference type="ARBA" id="ARBA00022777"/>
    </source>
</evidence>
<keyword evidence="5" id="KW-0418">Kinase</keyword>
<evidence type="ECO:0000256" key="1">
    <source>
        <dbReference type="ARBA" id="ARBA00012513"/>
    </source>
</evidence>
<name>A0ABM7LK76_9ACTN</name>
<evidence type="ECO:0000256" key="6">
    <source>
        <dbReference type="ARBA" id="ARBA00022840"/>
    </source>
</evidence>
<feature type="domain" description="Protein kinase" evidence="9">
    <location>
        <begin position="7"/>
        <end position="265"/>
    </location>
</feature>
<evidence type="ECO:0000313" key="11">
    <source>
        <dbReference type="Proteomes" id="UP000676967"/>
    </source>
</evidence>
<dbReference type="PROSITE" id="PS50011">
    <property type="entry name" value="PROTEIN_KINASE_DOM"/>
    <property type="match status" value="1"/>
</dbReference>
<protein>
    <recommendedName>
        <fullName evidence="1">non-specific serine/threonine protein kinase</fullName>
        <ecNumber evidence="1">2.7.11.1</ecNumber>
    </recommendedName>
</protein>
<organism evidence="10 11">
    <name type="scientific">Actinoplanes ianthinogenes</name>
    <dbReference type="NCBI Taxonomy" id="122358"/>
    <lineage>
        <taxon>Bacteria</taxon>
        <taxon>Bacillati</taxon>
        <taxon>Actinomycetota</taxon>
        <taxon>Actinomycetes</taxon>
        <taxon>Micromonosporales</taxon>
        <taxon>Micromonosporaceae</taxon>
        <taxon>Actinoplanes</taxon>
    </lineage>
</organism>